<dbReference type="GO" id="GO:0030436">
    <property type="term" value="P:asexual sporulation"/>
    <property type="evidence" value="ECO:0007669"/>
    <property type="project" value="InterPro"/>
</dbReference>
<keyword evidence="2" id="KW-0812">Transmembrane</keyword>
<dbReference type="RefSeq" id="WP_144450632.1">
    <property type="nucleotide sequence ID" value="NZ_VLKZ01000006.1"/>
</dbReference>
<evidence type="ECO:0000256" key="2">
    <source>
        <dbReference type="SAM" id="Phobius"/>
    </source>
</evidence>
<comment type="caution">
    <text evidence="3">The sequence shown here is derived from an EMBL/GenBank/DDBJ whole genome shotgun (WGS) entry which is preliminary data.</text>
</comment>
<evidence type="ECO:0000313" key="4">
    <source>
        <dbReference type="Proteomes" id="UP000315711"/>
    </source>
</evidence>
<evidence type="ECO:0000313" key="3">
    <source>
        <dbReference type="EMBL" id="TWI55766.1"/>
    </source>
</evidence>
<gene>
    <name evidence="3" type="ORF">IQ10_02325</name>
</gene>
<organism evidence="3 4">
    <name type="scientific">Halalkalibacter nanhaiisediminis</name>
    <dbReference type="NCBI Taxonomy" id="688079"/>
    <lineage>
        <taxon>Bacteria</taxon>
        <taxon>Bacillati</taxon>
        <taxon>Bacillota</taxon>
        <taxon>Bacilli</taxon>
        <taxon>Bacillales</taxon>
        <taxon>Bacillaceae</taxon>
        <taxon>Halalkalibacter</taxon>
    </lineage>
</organism>
<feature type="transmembrane region" description="Helical" evidence="2">
    <location>
        <begin position="90"/>
        <end position="109"/>
    </location>
</feature>
<reference evidence="3 4" key="1">
    <citation type="journal article" date="2015" name="Stand. Genomic Sci.">
        <title>Genomic Encyclopedia of Bacterial and Archaeal Type Strains, Phase III: the genomes of soil and plant-associated and newly described type strains.</title>
        <authorList>
            <person name="Whitman W.B."/>
            <person name="Woyke T."/>
            <person name="Klenk H.P."/>
            <person name="Zhou Y."/>
            <person name="Lilburn T.G."/>
            <person name="Beck B.J."/>
            <person name="De Vos P."/>
            <person name="Vandamme P."/>
            <person name="Eisen J.A."/>
            <person name="Garrity G."/>
            <person name="Hugenholtz P."/>
            <person name="Kyrpides N.C."/>
        </authorList>
    </citation>
    <scope>NUCLEOTIDE SEQUENCE [LARGE SCALE GENOMIC DNA]</scope>
    <source>
        <strain evidence="3 4">CGMCC 1.10116</strain>
    </source>
</reference>
<dbReference type="Proteomes" id="UP000315711">
    <property type="component" value="Unassembled WGS sequence"/>
</dbReference>
<dbReference type="GO" id="GO:0004190">
    <property type="term" value="F:aspartic-type endopeptidase activity"/>
    <property type="evidence" value="ECO:0007669"/>
    <property type="project" value="InterPro"/>
</dbReference>
<accession>A0A562QI86</accession>
<proteinExistence type="predicted"/>
<dbReference type="GO" id="GO:0006508">
    <property type="term" value="P:proteolysis"/>
    <property type="evidence" value="ECO:0007669"/>
    <property type="project" value="InterPro"/>
</dbReference>
<dbReference type="OrthoDB" id="2690199at2"/>
<dbReference type="PIRSF" id="PIRSF018571">
    <property type="entry name" value="SpoIIGA"/>
    <property type="match status" value="1"/>
</dbReference>
<evidence type="ECO:0000256" key="1">
    <source>
        <dbReference type="PIRSR" id="PIRSR018571-1"/>
    </source>
</evidence>
<protein>
    <submittedName>
        <fullName evidence="3">Sporulation factor SpoIIGA</fullName>
    </submittedName>
</protein>
<dbReference type="Pfam" id="PF03419">
    <property type="entry name" value="Peptidase_U4"/>
    <property type="match status" value="1"/>
</dbReference>
<name>A0A562QI86_9BACI</name>
<feature type="transmembrane region" description="Helical" evidence="2">
    <location>
        <begin position="6"/>
        <end position="27"/>
    </location>
</feature>
<dbReference type="AlphaFoldDB" id="A0A562QI86"/>
<sequence>MTLYIDVIWFLNLCIDYLLLALTAIVLKRRFQHVRMILGALFASLIVFFLFSSYASLFYQPWVKLLYSAIIVWIAFGFRRMSYYLQGLLMFYFVTFMTGGGLFALHYFWQTDVGILNGMTVSNKGYFGSGISWVFVIIGFPLIWWFSKKRFETMEWKQVQYDQLVDVDITVAGYTFKTRGLVDSGNQLTDPISKKPVMIIEAKLLYPYFNQQAVEHIMTFHEGASEEHADERLVERACIIPYRVIGQSTPFLSGIRPDSIVIYQQENRYETTNVILGLQDRELSADGVFRSIVHPKLVLGGTTQKASIIL</sequence>
<dbReference type="EMBL" id="VLKZ01000006">
    <property type="protein sequence ID" value="TWI55766.1"/>
    <property type="molecule type" value="Genomic_DNA"/>
</dbReference>
<keyword evidence="2" id="KW-0472">Membrane</keyword>
<keyword evidence="2" id="KW-1133">Transmembrane helix</keyword>
<feature type="transmembrane region" description="Helical" evidence="2">
    <location>
        <begin position="129"/>
        <end position="147"/>
    </location>
</feature>
<feature type="active site" evidence="1">
    <location>
        <position position="183"/>
    </location>
</feature>
<dbReference type="NCBIfam" id="TIGR02854">
    <property type="entry name" value="spore_II_GA"/>
    <property type="match status" value="1"/>
</dbReference>
<feature type="transmembrane region" description="Helical" evidence="2">
    <location>
        <begin position="34"/>
        <end position="55"/>
    </location>
</feature>
<feature type="transmembrane region" description="Helical" evidence="2">
    <location>
        <begin position="61"/>
        <end position="78"/>
    </location>
</feature>
<dbReference type="InterPro" id="IPR005081">
    <property type="entry name" value="SpoIIGA"/>
</dbReference>
<keyword evidence="4" id="KW-1185">Reference proteome</keyword>